<dbReference type="OrthoDB" id="9978456at2"/>
<reference evidence="2 3" key="1">
    <citation type="submission" date="2019-04" db="EMBL/GenBank/DDBJ databases">
        <title>Pedobacter sp. RP-3-15 sp. nov., isolated from Arctic soil.</title>
        <authorList>
            <person name="Dahal R.H."/>
            <person name="Kim D.-U."/>
        </authorList>
    </citation>
    <scope>NUCLEOTIDE SEQUENCE [LARGE SCALE GENOMIC DNA]</scope>
    <source>
        <strain evidence="2 3">RP-3-15</strain>
    </source>
</reference>
<dbReference type="RefSeq" id="WP_136836591.1">
    <property type="nucleotide sequence ID" value="NZ_SWBQ01000003.1"/>
</dbReference>
<organism evidence="2 3">
    <name type="scientific">Pedobacter frigoris</name>
    <dbReference type="NCBI Taxonomy" id="2571272"/>
    <lineage>
        <taxon>Bacteria</taxon>
        <taxon>Pseudomonadati</taxon>
        <taxon>Bacteroidota</taxon>
        <taxon>Sphingobacteriia</taxon>
        <taxon>Sphingobacteriales</taxon>
        <taxon>Sphingobacteriaceae</taxon>
        <taxon>Pedobacter</taxon>
    </lineage>
</organism>
<accession>A0A4U1CGI9</accession>
<sequence length="97" mass="10880">MLITIGIPNKIFLFAGIISAVYFGILFSNVLQHVDFVLIGVLIELCTIPMILIQFCMIGYILYLTFIKKLKPSIEVVIGFVIALAIASYVVYSFMVR</sequence>
<evidence type="ECO:0000313" key="3">
    <source>
        <dbReference type="Proteomes" id="UP000307244"/>
    </source>
</evidence>
<feature type="transmembrane region" description="Helical" evidence="1">
    <location>
        <begin position="76"/>
        <end position="95"/>
    </location>
</feature>
<evidence type="ECO:0000256" key="1">
    <source>
        <dbReference type="SAM" id="Phobius"/>
    </source>
</evidence>
<keyword evidence="3" id="KW-1185">Reference proteome</keyword>
<comment type="caution">
    <text evidence="2">The sequence shown here is derived from an EMBL/GenBank/DDBJ whole genome shotgun (WGS) entry which is preliminary data.</text>
</comment>
<keyword evidence="1" id="KW-0472">Membrane</keyword>
<dbReference type="EMBL" id="SWBQ01000003">
    <property type="protein sequence ID" value="TKC06332.1"/>
    <property type="molecule type" value="Genomic_DNA"/>
</dbReference>
<dbReference type="AlphaFoldDB" id="A0A4U1CGI9"/>
<keyword evidence="1" id="KW-1133">Transmembrane helix</keyword>
<gene>
    <name evidence="2" type="ORF">FA047_13555</name>
</gene>
<feature type="transmembrane region" description="Helical" evidence="1">
    <location>
        <begin position="37"/>
        <end position="64"/>
    </location>
</feature>
<feature type="transmembrane region" description="Helical" evidence="1">
    <location>
        <begin position="12"/>
        <end position="31"/>
    </location>
</feature>
<protein>
    <submittedName>
        <fullName evidence="2">Uncharacterized protein</fullName>
    </submittedName>
</protein>
<keyword evidence="1" id="KW-0812">Transmembrane</keyword>
<evidence type="ECO:0000313" key="2">
    <source>
        <dbReference type="EMBL" id="TKC06332.1"/>
    </source>
</evidence>
<dbReference type="Proteomes" id="UP000307244">
    <property type="component" value="Unassembled WGS sequence"/>
</dbReference>
<proteinExistence type="predicted"/>
<name>A0A4U1CGI9_9SPHI</name>